<proteinExistence type="predicted"/>
<accession>A0A1W2AXB4</accession>
<dbReference type="CDD" id="cd00158">
    <property type="entry name" value="RHOD"/>
    <property type="match status" value="1"/>
</dbReference>
<dbReference type="InterPro" id="IPR050229">
    <property type="entry name" value="GlpE_sulfurtransferase"/>
</dbReference>
<dbReference type="InterPro" id="IPR001763">
    <property type="entry name" value="Rhodanese-like_dom"/>
</dbReference>
<organism evidence="2 3">
    <name type="scientific">Cellulophaga tyrosinoxydans</name>
    <dbReference type="NCBI Taxonomy" id="504486"/>
    <lineage>
        <taxon>Bacteria</taxon>
        <taxon>Pseudomonadati</taxon>
        <taxon>Bacteroidota</taxon>
        <taxon>Flavobacteriia</taxon>
        <taxon>Flavobacteriales</taxon>
        <taxon>Flavobacteriaceae</taxon>
        <taxon>Cellulophaga</taxon>
    </lineage>
</organism>
<dbReference type="InterPro" id="IPR036873">
    <property type="entry name" value="Rhodanese-like_dom_sf"/>
</dbReference>
<dbReference type="PROSITE" id="PS50206">
    <property type="entry name" value="RHODANESE_3"/>
    <property type="match status" value="1"/>
</dbReference>
<dbReference type="OrthoDB" id="9808735at2"/>
<dbReference type="SMART" id="SM00450">
    <property type="entry name" value="RHOD"/>
    <property type="match status" value="1"/>
</dbReference>
<dbReference type="RefSeq" id="WP_084061615.1">
    <property type="nucleotide sequence ID" value="NZ_FWXO01000003.1"/>
</dbReference>
<sequence length="118" mass="13116">MKYSIFAFFLVFLNLSCSQTKSKSITEVSQKELDNVVLVDVRTPDEFNAGHVHNALNIDWFDAAFQNKIEAAVPKDKTVYVYCKVGGRSAKAAEKLNALGYTVVNLEGGYDAYINAQK</sequence>
<evidence type="ECO:0000313" key="3">
    <source>
        <dbReference type="Proteomes" id="UP000192360"/>
    </source>
</evidence>
<dbReference type="STRING" id="504486.SAMN05660703_2291"/>
<keyword evidence="3" id="KW-1185">Reference proteome</keyword>
<evidence type="ECO:0000259" key="1">
    <source>
        <dbReference type="PROSITE" id="PS50206"/>
    </source>
</evidence>
<evidence type="ECO:0000313" key="2">
    <source>
        <dbReference type="EMBL" id="SMC65387.1"/>
    </source>
</evidence>
<keyword evidence="2" id="KW-0808">Transferase</keyword>
<dbReference type="PANTHER" id="PTHR43031">
    <property type="entry name" value="FAD-DEPENDENT OXIDOREDUCTASE"/>
    <property type="match status" value="1"/>
</dbReference>
<reference evidence="2 3" key="1">
    <citation type="submission" date="2017-04" db="EMBL/GenBank/DDBJ databases">
        <authorList>
            <person name="Afonso C.L."/>
            <person name="Miller P.J."/>
            <person name="Scott M.A."/>
            <person name="Spackman E."/>
            <person name="Goraichik I."/>
            <person name="Dimitrov K.M."/>
            <person name="Suarez D.L."/>
            <person name="Swayne D.E."/>
        </authorList>
    </citation>
    <scope>NUCLEOTIDE SEQUENCE [LARGE SCALE GENOMIC DNA]</scope>
    <source>
        <strain evidence="2 3">DSM 21164</strain>
    </source>
</reference>
<feature type="domain" description="Rhodanese" evidence="1">
    <location>
        <begin position="32"/>
        <end position="118"/>
    </location>
</feature>
<dbReference type="Proteomes" id="UP000192360">
    <property type="component" value="Unassembled WGS sequence"/>
</dbReference>
<dbReference type="GO" id="GO:0016740">
    <property type="term" value="F:transferase activity"/>
    <property type="evidence" value="ECO:0007669"/>
    <property type="project" value="UniProtKB-KW"/>
</dbReference>
<dbReference type="AlphaFoldDB" id="A0A1W2AXB4"/>
<protein>
    <submittedName>
        <fullName evidence="2">Rhodanese-related sulfurtransferase</fullName>
    </submittedName>
</protein>
<dbReference type="Gene3D" id="3.40.250.10">
    <property type="entry name" value="Rhodanese-like domain"/>
    <property type="match status" value="1"/>
</dbReference>
<gene>
    <name evidence="2" type="ORF">SAMN05660703_2291</name>
</gene>
<dbReference type="Pfam" id="PF00581">
    <property type="entry name" value="Rhodanese"/>
    <property type="match status" value="1"/>
</dbReference>
<dbReference type="SUPFAM" id="SSF52821">
    <property type="entry name" value="Rhodanese/Cell cycle control phosphatase"/>
    <property type="match status" value="1"/>
</dbReference>
<dbReference type="PANTHER" id="PTHR43031:SF1">
    <property type="entry name" value="PYRIDINE NUCLEOTIDE-DISULPHIDE OXIDOREDUCTASE"/>
    <property type="match status" value="1"/>
</dbReference>
<dbReference type="EMBL" id="FWXO01000003">
    <property type="protein sequence ID" value="SMC65387.1"/>
    <property type="molecule type" value="Genomic_DNA"/>
</dbReference>
<name>A0A1W2AXB4_9FLAO</name>